<dbReference type="EMBL" id="CAJRGZ010000029">
    <property type="protein sequence ID" value="CAG5183747.1"/>
    <property type="molecule type" value="Genomic_DNA"/>
</dbReference>
<dbReference type="RefSeq" id="XP_043174307.1">
    <property type="nucleotide sequence ID" value="XM_043318372.1"/>
</dbReference>
<organism evidence="2 4">
    <name type="scientific">Alternaria atra</name>
    <dbReference type="NCBI Taxonomy" id="119953"/>
    <lineage>
        <taxon>Eukaryota</taxon>
        <taxon>Fungi</taxon>
        <taxon>Dikarya</taxon>
        <taxon>Ascomycota</taxon>
        <taxon>Pezizomycotina</taxon>
        <taxon>Dothideomycetes</taxon>
        <taxon>Pleosporomycetidae</taxon>
        <taxon>Pleosporales</taxon>
        <taxon>Pleosporineae</taxon>
        <taxon>Pleosporaceae</taxon>
        <taxon>Alternaria</taxon>
        <taxon>Alternaria sect. Ulocladioides</taxon>
    </lineage>
</organism>
<sequence>MPQQKIALTRDEEVVKTRHRLDRTILHYLAVLRSAPVSSPDLRIHRACYVLRSVFYAYREATWSRFCAKISLPTRYNGLTVITEDLMKLGWKNGWFADFPQQYFVGNLMAKEKVLAITPCYDIGFLKKLVEQLFTGLDVHIEEVKVHLKPLVECTVIAPEPGEEFDIDSYRTHWCMRVTLPSTGKQTALDISGTQYGISHGDMPWESQLEFFVEDIQAVKPLGTLEEYAEEMAQFKDTEGLEYNVAAGAIKAWHQTVDAAMERKGLTWADVLQKPEADYERHTKKILNVGTKAMQKYVAITKLTKRRLKAERYEERHEDQLEGEAEELEQMYLE</sequence>
<dbReference type="OrthoDB" id="432970at2759"/>
<feature type="compositionally biased region" description="Acidic residues" evidence="1">
    <location>
        <begin position="321"/>
        <end position="334"/>
    </location>
</feature>
<dbReference type="AlphaFoldDB" id="A0A8J2IBZ7"/>
<reference evidence="2" key="1">
    <citation type="submission" date="2021-05" db="EMBL/GenBank/DDBJ databases">
        <authorList>
            <person name="Stam R."/>
        </authorList>
    </citation>
    <scope>NUCLEOTIDE SEQUENCE</scope>
    <source>
        <strain evidence="2">CS162</strain>
    </source>
</reference>
<protein>
    <submittedName>
        <fullName evidence="2">Uncharacterized protein</fullName>
    </submittedName>
</protein>
<evidence type="ECO:0000313" key="2">
    <source>
        <dbReference type="EMBL" id="CAG5175231.1"/>
    </source>
</evidence>
<dbReference type="Proteomes" id="UP000676310">
    <property type="component" value="Unassembled WGS sequence"/>
</dbReference>
<accession>A0A8J2IBZ7</accession>
<name>A0A8J2IBZ7_9PLEO</name>
<feature type="compositionally biased region" description="Basic and acidic residues" evidence="1">
    <location>
        <begin position="311"/>
        <end position="320"/>
    </location>
</feature>
<evidence type="ECO:0000313" key="4">
    <source>
        <dbReference type="Proteomes" id="UP000676310"/>
    </source>
</evidence>
<keyword evidence="4" id="KW-1185">Reference proteome</keyword>
<dbReference type="GeneID" id="67010928"/>
<evidence type="ECO:0000313" key="3">
    <source>
        <dbReference type="EMBL" id="CAG5183747.1"/>
    </source>
</evidence>
<feature type="region of interest" description="Disordered" evidence="1">
    <location>
        <begin position="311"/>
        <end position="334"/>
    </location>
</feature>
<comment type="caution">
    <text evidence="2">The sequence shown here is derived from an EMBL/GenBank/DDBJ whole genome shotgun (WGS) entry which is preliminary data.</text>
</comment>
<gene>
    <name evidence="3" type="ORF">ALTATR162_LOCUS10734</name>
    <name evidence="2" type="ORF">ALTATR162_LOCUS8013</name>
</gene>
<dbReference type="EMBL" id="CAJRGZ010000022">
    <property type="protein sequence ID" value="CAG5175231.1"/>
    <property type="molecule type" value="Genomic_DNA"/>
</dbReference>
<proteinExistence type="predicted"/>
<evidence type="ECO:0000256" key="1">
    <source>
        <dbReference type="SAM" id="MobiDB-lite"/>
    </source>
</evidence>